<dbReference type="Pfam" id="PF00156">
    <property type="entry name" value="Pribosyltran"/>
    <property type="match status" value="1"/>
</dbReference>
<evidence type="ECO:0000313" key="3">
    <source>
        <dbReference type="EMBL" id="QNN56582.1"/>
    </source>
</evidence>
<dbReference type="KEGG" id="drg:H9K76_18950"/>
<proteinExistence type="inferred from homology"/>
<dbReference type="CDD" id="cd06223">
    <property type="entry name" value="PRTases_typeI"/>
    <property type="match status" value="1"/>
</dbReference>
<feature type="domain" description="Phosphoribosyltransferase" evidence="2">
    <location>
        <begin position="203"/>
        <end position="251"/>
    </location>
</feature>
<dbReference type="InterPro" id="IPR051910">
    <property type="entry name" value="ComF/GntX_DNA_util-trans"/>
</dbReference>
<dbReference type="InterPro" id="IPR029057">
    <property type="entry name" value="PRTase-like"/>
</dbReference>
<dbReference type="AlphaFoldDB" id="A0A7G9RLV7"/>
<sequence>MQITSTRGISARLPVAAASVTAAASAIANLWHRLPSQCAVCRAWPASRICERCVARFAFRRHRCLTCAMALPPDIAQCGECLLHPPALDACTAALDYAYPWSDAITAFKFAGDPGWSGTLARLMLRAPRAASLRQHAELVLPVPLSRERLAERGFNQALLLARHLALPGTLHSRLLQRVRHPSAQSRLGRRERLRNLQGAFAVEPRMAHRLAGRDVLLIDDVMTTGATLQAAALALRGAGARSVSAWVLARTA</sequence>
<dbReference type="Gene3D" id="3.40.50.2020">
    <property type="match status" value="1"/>
</dbReference>
<accession>A0A7G9RLV7</accession>
<dbReference type="PANTHER" id="PTHR47505:SF1">
    <property type="entry name" value="DNA UTILIZATION PROTEIN YHGH"/>
    <property type="match status" value="1"/>
</dbReference>
<evidence type="ECO:0000259" key="2">
    <source>
        <dbReference type="Pfam" id="PF00156"/>
    </source>
</evidence>
<comment type="similarity">
    <text evidence="1">Belongs to the ComF/GntX family.</text>
</comment>
<evidence type="ECO:0000313" key="4">
    <source>
        <dbReference type="Proteomes" id="UP000515811"/>
    </source>
</evidence>
<dbReference type="RefSeq" id="WP_187596848.1">
    <property type="nucleotide sequence ID" value="NZ_CP060714.1"/>
</dbReference>
<keyword evidence="4" id="KW-1185">Reference proteome</keyword>
<dbReference type="SUPFAM" id="SSF53271">
    <property type="entry name" value="PRTase-like"/>
    <property type="match status" value="1"/>
</dbReference>
<name>A0A7G9RLV7_9BURK</name>
<evidence type="ECO:0000256" key="1">
    <source>
        <dbReference type="ARBA" id="ARBA00008007"/>
    </source>
</evidence>
<gene>
    <name evidence="3" type="ORF">H9K76_18950</name>
</gene>
<dbReference type="InterPro" id="IPR000836">
    <property type="entry name" value="PRTase_dom"/>
</dbReference>
<dbReference type="EMBL" id="CP060714">
    <property type="protein sequence ID" value="QNN56582.1"/>
    <property type="molecule type" value="Genomic_DNA"/>
</dbReference>
<organism evidence="3 4">
    <name type="scientific">Diaphorobacter ruginosibacter</name>
    <dbReference type="NCBI Taxonomy" id="1715720"/>
    <lineage>
        <taxon>Bacteria</taxon>
        <taxon>Pseudomonadati</taxon>
        <taxon>Pseudomonadota</taxon>
        <taxon>Betaproteobacteria</taxon>
        <taxon>Burkholderiales</taxon>
        <taxon>Comamonadaceae</taxon>
        <taxon>Diaphorobacter</taxon>
    </lineage>
</organism>
<dbReference type="PANTHER" id="PTHR47505">
    <property type="entry name" value="DNA UTILIZATION PROTEIN YHGH"/>
    <property type="match status" value="1"/>
</dbReference>
<reference evidence="3 4" key="1">
    <citation type="submission" date="2020-08" db="EMBL/GenBank/DDBJ databases">
        <title>Genome sequence of Diaphorobacter ruginosibacter DSM 27467T.</title>
        <authorList>
            <person name="Hyun D.-W."/>
            <person name="Bae J.-W."/>
        </authorList>
    </citation>
    <scope>NUCLEOTIDE SEQUENCE [LARGE SCALE GENOMIC DNA]</scope>
    <source>
        <strain evidence="3 4">DSM 27467</strain>
    </source>
</reference>
<dbReference type="Proteomes" id="UP000515811">
    <property type="component" value="Chromosome"/>
</dbReference>
<protein>
    <submittedName>
        <fullName evidence="3">ComF family protein</fullName>
    </submittedName>
</protein>